<dbReference type="InterPro" id="IPR012910">
    <property type="entry name" value="Plug_dom"/>
</dbReference>
<keyword evidence="16" id="KW-0675">Receptor</keyword>
<protein>
    <submittedName>
        <fullName evidence="16">TonB-dependent receptor</fullName>
    </submittedName>
</protein>
<evidence type="ECO:0000256" key="8">
    <source>
        <dbReference type="ARBA" id="ARBA00023065"/>
    </source>
</evidence>
<evidence type="ECO:0000256" key="5">
    <source>
        <dbReference type="ARBA" id="ARBA00022692"/>
    </source>
</evidence>
<dbReference type="PANTHER" id="PTHR32552">
    <property type="entry name" value="FERRICHROME IRON RECEPTOR-RELATED"/>
    <property type="match status" value="1"/>
</dbReference>
<keyword evidence="8" id="KW-0406">Ion transport</keyword>
<evidence type="ECO:0000259" key="15">
    <source>
        <dbReference type="Pfam" id="PF07715"/>
    </source>
</evidence>
<dbReference type="Gene3D" id="2.40.170.20">
    <property type="entry name" value="TonB-dependent receptor, beta-barrel domain"/>
    <property type="match status" value="1"/>
</dbReference>
<evidence type="ECO:0000256" key="10">
    <source>
        <dbReference type="ARBA" id="ARBA00023136"/>
    </source>
</evidence>
<keyword evidence="5" id="KW-0812">Transmembrane</keyword>
<dbReference type="AlphaFoldDB" id="A0A3N5YES4"/>
<feature type="domain" description="TonB-dependent receptor plug" evidence="15">
    <location>
        <begin position="52"/>
        <end position="157"/>
    </location>
</feature>
<keyword evidence="4" id="KW-0410">Iron transport</keyword>
<dbReference type="RefSeq" id="WP_124026356.1">
    <property type="nucleotide sequence ID" value="NZ_JBHRSN010000005.1"/>
</dbReference>
<dbReference type="InterPro" id="IPR000531">
    <property type="entry name" value="Beta-barrel_TonB"/>
</dbReference>
<sequence>MKARYSAITLALCSALGVHSYVYAQETNESFDNDQVEKIVVTGVPSGTSQRKVDTSYAITALSDVDIERLAPKSTADIFKAIPGVWSEASGGVAGANVFVRGFPGTGDAPYLTVAIQGVPIFTPPTLSFLENASLFRMDETIAFMDALRGGPASVLSNGQPGLTTNFNLKEGSEITEGLVKYSTSDYSLQRFDGVVSGELADDLYFMAGGYISRSPGIRDTGFDTENGQQFTVNITKELDNGKFSIFHRMTDDHGVWYLPGALNVEGVDNDYVQLGTLNRQATIQVGANGDLRTIDIGEGRGFKGSMTGGNLELDLGNDWTLVDKFGYTEGNANTFGLVPEGGAVALSMVADNGASATGAVTGTVYNGDTAVQQFGRWVVEKQIESFTNDLALTKSLSDLNITFGYFTSSFSADDQWSLGNQAYYVVESGGELLTGIDCNDNQDSCAWNYDIDSTGDASTDAFYLAADYQLNEEVRIDVGIRRENHEVEYTVDEGGDGVVTKAVQYDESDVAWTAGINWQFEKNMGVFARASEGSRMPQFDDFRDNFGAFSSGEDLITDITQYEAGFKMAESDYSLYATAFFNEVEGNLFVPRPGAPAEVTTNEAYGVEIDGTYYADNGFSITLNATIQETEITAGAPINEISVVGNETIRQPGWQVRLTPSYDFSMVDMEATAYAVLHAVDDRFGDNLNTNSLEGYEQIDFGLNVYVTPELEIQFNIQNLTDEDGLTEGDPRNPAAPNGRFILPRNATVSVSYAF</sequence>
<evidence type="ECO:0000256" key="2">
    <source>
        <dbReference type="ARBA" id="ARBA00022448"/>
    </source>
</evidence>
<dbReference type="GO" id="GO:0015344">
    <property type="term" value="F:siderophore uptake transmembrane transporter activity"/>
    <property type="evidence" value="ECO:0007669"/>
    <property type="project" value="TreeGrafter"/>
</dbReference>
<accession>A0A3N5YES4</accession>
<gene>
    <name evidence="16" type="ORF">DRW07_02800</name>
</gene>
<dbReference type="Gene3D" id="2.170.130.10">
    <property type="entry name" value="TonB-dependent receptor, plug domain"/>
    <property type="match status" value="1"/>
</dbReference>
<proteinExistence type="inferred from homology"/>
<dbReference type="OrthoDB" id="7386960at2"/>
<feature type="chain" id="PRO_5018301502" evidence="13">
    <location>
        <begin position="25"/>
        <end position="756"/>
    </location>
</feature>
<dbReference type="PANTHER" id="PTHR32552:SF89">
    <property type="entry name" value="CATECHOLATE SIDEROPHORE RECEPTOR FIU"/>
    <property type="match status" value="1"/>
</dbReference>
<keyword evidence="6 13" id="KW-0732">Signal</keyword>
<feature type="domain" description="TonB-dependent receptor-like beta-barrel" evidence="14">
    <location>
        <begin position="287"/>
        <end position="721"/>
    </location>
</feature>
<name>A0A3N5YES4_9ALTE</name>
<dbReference type="Pfam" id="PF07715">
    <property type="entry name" value="Plug"/>
    <property type="match status" value="1"/>
</dbReference>
<dbReference type="InterPro" id="IPR037066">
    <property type="entry name" value="Plug_dom_sf"/>
</dbReference>
<keyword evidence="9 12" id="KW-0798">TonB box</keyword>
<evidence type="ECO:0000256" key="7">
    <source>
        <dbReference type="ARBA" id="ARBA00023004"/>
    </source>
</evidence>
<dbReference type="InterPro" id="IPR039426">
    <property type="entry name" value="TonB-dep_rcpt-like"/>
</dbReference>
<comment type="subcellular location">
    <subcellularLocation>
        <location evidence="1">Cell outer membrane</location>
        <topology evidence="1">Multi-pass membrane protein</topology>
    </subcellularLocation>
</comment>
<keyword evidence="11" id="KW-0998">Cell outer membrane</keyword>
<dbReference type="EMBL" id="RPOK01000001">
    <property type="protein sequence ID" value="RPJ68355.1"/>
    <property type="molecule type" value="Genomic_DNA"/>
</dbReference>
<evidence type="ECO:0000313" key="16">
    <source>
        <dbReference type="EMBL" id="RPJ68355.1"/>
    </source>
</evidence>
<evidence type="ECO:0000256" key="3">
    <source>
        <dbReference type="ARBA" id="ARBA00022452"/>
    </source>
</evidence>
<evidence type="ECO:0000256" key="12">
    <source>
        <dbReference type="RuleBase" id="RU003357"/>
    </source>
</evidence>
<dbReference type="Proteomes" id="UP000275281">
    <property type="component" value="Unassembled WGS sequence"/>
</dbReference>
<evidence type="ECO:0000313" key="17">
    <source>
        <dbReference type="Proteomes" id="UP000275281"/>
    </source>
</evidence>
<dbReference type="GO" id="GO:0009279">
    <property type="term" value="C:cell outer membrane"/>
    <property type="evidence" value="ECO:0007669"/>
    <property type="project" value="UniProtKB-SubCell"/>
</dbReference>
<comment type="caution">
    <text evidence="16">The sequence shown here is derived from an EMBL/GenBank/DDBJ whole genome shotgun (WGS) entry which is preliminary data.</text>
</comment>
<organism evidence="16 17">
    <name type="scientific">Alteromonas sediminis</name>
    <dbReference type="NCBI Taxonomy" id="2259342"/>
    <lineage>
        <taxon>Bacteria</taxon>
        <taxon>Pseudomonadati</taxon>
        <taxon>Pseudomonadota</taxon>
        <taxon>Gammaproteobacteria</taxon>
        <taxon>Alteromonadales</taxon>
        <taxon>Alteromonadaceae</taxon>
        <taxon>Alteromonas/Salinimonas group</taxon>
        <taxon>Alteromonas</taxon>
    </lineage>
</organism>
<keyword evidence="10 12" id="KW-0472">Membrane</keyword>
<evidence type="ECO:0000259" key="14">
    <source>
        <dbReference type="Pfam" id="PF00593"/>
    </source>
</evidence>
<keyword evidence="2" id="KW-0813">Transport</keyword>
<keyword evidence="7" id="KW-0408">Iron</keyword>
<feature type="signal peptide" evidence="13">
    <location>
        <begin position="1"/>
        <end position="24"/>
    </location>
</feature>
<evidence type="ECO:0000256" key="6">
    <source>
        <dbReference type="ARBA" id="ARBA00022729"/>
    </source>
</evidence>
<evidence type="ECO:0000256" key="9">
    <source>
        <dbReference type="ARBA" id="ARBA00023077"/>
    </source>
</evidence>
<evidence type="ECO:0000256" key="1">
    <source>
        <dbReference type="ARBA" id="ARBA00004571"/>
    </source>
</evidence>
<evidence type="ECO:0000256" key="11">
    <source>
        <dbReference type="ARBA" id="ARBA00023237"/>
    </source>
</evidence>
<comment type="similarity">
    <text evidence="12">Belongs to the TonB-dependent receptor family.</text>
</comment>
<reference evidence="16 17" key="1">
    <citation type="submission" date="2018-11" db="EMBL/GenBank/DDBJ databases">
        <authorList>
            <person name="Ye M.-Q."/>
            <person name="Du Z.-J."/>
        </authorList>
    </citation>
    <scope>NUCLEOTIDE SEQUENCE [LARGE SCALE GENOMIC DNA]</scope>
    <source>
        <strain evidence="16 17">U0105</strain>
    </source>
</reference>
<evidence type="ECO:0000256" key="13">
    <source>
        <dbReference type="SAM" id="SignalP"/>
    </source>
</evidence>
<dbReference type="SUPFAM" id="SSF56935">
    <property type="entry name" value="Porins"/>
    <property type="match status" value="1"/>
</dbReference>
<dbReference type="InterPro" id="IPR036942">
    <property type="entry name" value="Beta-barrel_TonB_sf"/>
</dbReference>
<keyword evidence="3" id="KW-1134">Transmembrane beta strand</keyword>
<keyword evidence="17" id="KW-1185">Reference proteome</keyword>
<dbReference type="Pfam" id="PF00593">
    <property type="entry name" value="TonB_dep_Rec_b-barrel"/>
    <property type="match status" value="1"/>
</dbReference>
<evidence type="ECO:0000256" key="4">
    <source>
        <dbReference type="ARBA" id="ARBA00022496"/>
    </source>
</evidence>